<reference evidence="2" key="1">
    <citation type="journal article" date="2019" name="Int. J. Syst. Evol. Microbiol.">
        <title>The Global Catalogue of Microorganisms (GCM) 10K type strain sequencing project: providing services to taxonomists for standard genome sequencing and annotation.</title>
        <authorList>
            <consortium name="The Broad Institute Genomics Platform"/>
            <consortium name="The Broad Institute Genome Sequencing Center for Infectious Disease"/>
            <person name="Wu L."/>
            <person name="Ma J."/>
        </authorList>
    </citation>
    <scope>NUCLEOTIDE SEQUENCE [LARGE SCALE GENOMIC DNA]</scope>
    <source>
        <strain evidence="2">CCUG 37865</strain>
    </source>
</reference>
<protein>
    <submittedName>
        <fullName evidence="1">Uncharacterized protein</fullName>
    </submittedName>
</protein>
<evidence type="ECO:0000313" key="1">
    <source>
        <dbReference type="EMBL" id="MFC4403654.1"/>
    </source>
</evidence>
<keyword evidence="2" id="KW-1185">Reference proteome</keyword>
<evidence type="ECO:0000313" key="2">
    <source>
        <dbReference type="Proteomes" id="UP001595882"/>
    </source>
</evidence>
<sequence>MKWLAGILFVVTLSVWGAVIWTFAGIKSNDYEMALKHTSIGSEMMEKVRVNNYFKFVQLPQPFEEEIDETAKGQTNDEKDQSNGRALEQYIGQVDPDESVSIDTLLIELGIQTVVSR</sequence>
<accession>A0ABV8WW07</accession>
<organism evidence="1 2">
    <name type="scientific">Gracilibacillus xinjiangensis</name>
    <dbReference type="NCBI Taxonomy" id="1193282"/>
    <lineage>
        <taxon>Bacteria</taxon>
        <taxon>Bacillati</taxon>
        <taxon>Bacillota</taxon>
        <taxon>Bacilli</taxon>
        <taxon>Bacillales</taxon>
        <taxon>Bacillaceae</taxon>
        <taxon>Gracilibacillus</taxon>
    </lineage>
</organism>
<proteinExistence type="predicted"/>
<dbReference type="EMBL" id="JBHSDT010000008">
    <property type="protein sequence ID" value="MFC4403654.1"/>
    <property type="molecule type" value="Genomic_DNA"/>
</dbReference>
<dbReference type="Proteomes" id="UP001595882">
    <property type="component" value="Unassembled WGS sequence"/>
</dbReference>
<gene>
    <name evidence="1" type="ORF">ACFOY7_11300</name>
</gene>
<name>A0ABV8WW07_9BACI</name>
<comment type="caution">
    <text evidence="1">The sequence shown here is derived from an EMBL/GenBank/DDBJ whole genome shotgun (WGS) entry which is preliminary data.</text>
</comment>
<dbReference type="RefSeq" id="WP_390252186.1">
    <property type="nucleotide sequence ID" value="NZ_JBHSDT010000008.1"/>
</dbReference>